<reference evidence="7 8" key="1">
    <citation type="submission" date="2017-08" db="EMBL/GenBank/DDBJ databases">
        <title>Lysobacter sylvestris genome.</title>
        <authorList>
            <person name="Zhang D.-C."/>
            <person name="Albuquerque L."/>
            <person name="Franca L."/>
            <person name="Froufe H.J.C."/>
            <person name="Barroso C."/>
            <person name="Egas C."/>
            <person name="Da Costa M."/>
            <person name="Margesin R."/>
        </authorList>
    </citation>
    <scope>NUCLEOTIDE SEQUENCE [LARGE SCALE GENOMIC DNA]</scope>
    <source>
        <strain evidence="7 8">AM20-91</strain>
    </source>
</reference>
<feature type="transmembrane region" description="Helical" evidence="5">
    <location>
        <begin position="21"/>
        <end position="44"/>
    </location>
</feature>
<feature type="domain" description="ABC-2 type transporter transmembrane" evidence="6">
    <location>
        <begin position="26"/>
        <end position="375"/>
    </location>
</feature>
<feature type="transmembrane region" description="Helical" evidence="5">
    <location>
        <begin position="274"/>
        <end position="293"/>
    </location>
</feature>
<dbReference type="Pfam" id="PF12698">
    <property type="entry name" value="ABC2_membrane_3"/>
    <property type="match status" value="1"/>
</dbReference>
<keyword evidence="2 5" id="KW-0812">Transmembrane</keyword>
<dbReference type="GO" id="GO:0140359">
    <property type="term" value="F:ABC-type transporter activity"/>
    <property type="evidence" value="ECO:0007669"/>
    <property type="project" value="InterPro"/>
</dbReference>
<keyword evidence="3 5" id="KW-1133">Transmembrane helix</keyword>
<sequence>MNALNAIVGKELLDFSRDRKTMLLTFLMTPAIMLLLIFGLGTFMQHKMKELNDKPLEIAIVGAQNAPNLVKWLAAHGVTAKTVADPDAAIRNQNEDVYIRIGDTFEEQWRKGEPAQVEVVNDSTRQDARIPSERVTTLLNAYAQQMGALRLLARGINPEVAAPVMVANKDLSTPEARRGRVMSFLPYLLILGGFLGGAALVIDMTAGERERQSLEPLLTTPAPRMQIVSGKVVAAMLIGIVSVTLTCLSFKLGAQLTPGIGKLMDISSLAVLKILLILLPLVALGSCLLTLIASGAKSVKEAQSYMSILMLLPMLPTIFLMVNPVKNALWQFAVPFLAQNQIILKVLRSEVVSPLEWLVYFVSALALVLLLWWLAVRRYSQEKLAIAA</sequence>
<dbReference type="Proteomes" id="UP000236220">
    <property type="component" value="Unassembled WGS sequence"/>
</dbReference>
<keyword evidence="8" id="KW-1185">Reference proteome</keyword>
<comment type="subcellular location">
    <subcellularLocation>
        <location evidence="1">Membrane</location>
        <topology evidence="1">Multi-pass membrane protein</topology>
    </subcellularLocation>
</comment>
<evidence type="ECO:0000256" key="2">
    <source>
        <dbReference type="ARBA" id="ARBA00022692"/>
    </source>
</evidence>
<feature type="transmembrane region" description="Helical" evidence="5">
    <location>
        <begin position="357"/>
        <end position="376"/>
    </location>
</feature>
<dbReference type="OrthoDB" id="5486437at2"/>
<accession>A0A2K1Q130</accession>
<dbReference type="InterPro" id="IPR013525">
    <property type="entry name" value="ABC2_TM"/>
</dbReference>
<feature type="transmembrane region" description="Helical" evidence="5">
    <location>
        <begin position="305"/>
        <end position="322"/>
    </location>
</feature>
<proteinExistence type="predicted"/>
<keyword evidence="4 5" id="KW-0472">Membrane</keyword>
<dbReference type="PANTHER" id="PTHR43471">
    <property type="entry name" value="ABC TRANSPORTER PERMEASE"/>
    <property type="match status" value="1"/>
</dbReference>
<name>A0A2K1Q130_9GAMM</name>
<dbReference type="AlphaFoldDB" id="A0A2K1Q130"/>
<feature type="transmembrane region" description="Helical" evidence="5">
    <location>
        <begin position="184"/>
        <end position="202"/>
    </location>
</feature>
<evidence type="ECO:0000256" key="4">
    <source>
        <dbReference type="ARBA" id="ARBA00023136"/>
    </source>
</evidence>
<comment type="caution">
    <text evidence="7">The sequence shown here is derived from an EMBL/GenBank/DDBJ whole genome shotgun (WGS) entry which is preliminary data.</text>
</comment>
<dbReference type="EMBL" id="NPZB01000001">
    <property type="protein sequence ID" value="PNS08752.1"/>
    <property type="molecule type" value="Genomic_DNA"/>
</dbReference>
<organism evidence="7 8">
    <name type="scientific">Solilutibacter silvestris</name>
    <dbReference type="NCBI Taxonomy" id="1645665"/>
    <lineage>
        <taxon>Bacteria</taxon>
        <taxon>Pseudomonadati</taxon>
        <taxon>Pseudomonadota</taxon>
        <taxon>Gammaproteobacteria</taxon>
        <taxon>Lysobacterales</taxon>
        <taxon>Lysobacteraceae</taxon>
        <taxon>Solilutibacter</taxon>
    </lineage>
</organism>
<evidence type="ECO:0000313" key="8">
    <source>
        <dbReference type="Proteomes" id="UP000236220"/>
    </source>
</evidence>
<evidence type="ECO:0000256" key="3">
    <source>
        <dbReference type="ARBA" id="ARBA00022989"/>
    </source>
</evidence>
<dbReference type="GO" id="GO:0016020">
    <property type="term" value="C:membrane"/>
    <property type="evidence" value="ECO:0007669"/>
    <property type="project" value="UniProtKB-SubCell"/>
</dbReference>
<gene>
    <name evidence="7" type="ORF">Lysil_0381</name>
</gene>
<protein>
    <submittedName>
        <fullName evidence="7">ABC-type Na+ efflux pump permease component</fullName>
    </submittedName>
</protein>
<evidence type="ECO:0000259" key="6">
    <source>
        <dbReference type="Pfam" id="PF12698"/>
    </source>
</evidence>
<evidence type="ECO:0000256" key="5">
    <source>
        <dbReference type="SAM" id="Phobius"/>
    </source>
</evidence>
<dbReference type="PANTHER" id="PTHR43471:SF3">
    <property type="entry name" value="ABC TRANSPORTER PERMEASE PROTEIN NATB"/>
    <property type="match status" value="1"/>
</dbReference>
<evidence type="ECO:0000313" key="7">
    <source>
        <dbReference type="EMBL" id="PNS08752.1"/>
    </source>
</evidence>
<dbReference type="RefSeq" id="WP_103073891.1">
    <property type="nucleotide sequence ID" value="NZ_NPZB01000001.1"/>
</dbReference>
<evidence type="ECO:0000256" key="1">
    <source>
        <dbReference type="ARBA" id="ARBA00004141"/>
    </source>
</evidence>
<feature type="transmembrane region" description="Helical" evidence="5">
    <location>
        <begin position="232"/>
        <end position="254"/>
    </location>
</feature>